<dbReference type="EMBL" id="MLYV02000859">
    <property type="protein sequence ID" value="PSR76180.1"/>
    <property type="molecule type" value="Genomic_DNA"/>
</dbReference>
<name>A0A2R6NT76_9APHY</name>
<feature type="region of interest" description="Disordered" evidence="2">
    <location>
        <begin position="188"/>
        <end position="207"/>
    </location>
</feature>
<feature type="region of interest" description="Disordered" evidence="2">
    <location>
        <begin position="493"/>
        <end position="514"/>
    </location>
</feature>
<feature type="region of interest" description="Disordered" evidence="2">
    <location>
        <begin position="224"/>
        <end position="404"/>
    </location>
</feature>
<accession>A0A2R6NT76</accession>
<feature type="compositionally biased region" description="Low complexity" evidence="2">
    <location>
        <begin position="188"/>
        <end position="197"/>
    </location>
</feature>
<sequence length="514" mass="53917">MSTIVPPASPTVGPRPLQLVDGNLPSVPNSPNCELSSPRSSLQGLSTPPVSRGLRTGNPRRQSSISYFPSDHVPLNDLRSPVGAKGKVSVRRSNSMGIRSEQGITGISRVKGDRRSLQNYRGAREPSSPAVDYGPLTLAEKHADLLHFIAQKESKCLELRSQLAVHENELAQLKRKWERIVSRGMDRAYSAQPATPTSAPPVAHPGTAVSSAIKGGVRILAGGLDLSESPMSSPSPLSSQPAIPPSGVASMSRSKPHPRHSVTLSISSASTSTSSSISGSQRLSQSSASSLMTSMSLAESAEGENEVSGSCPIPEGADDSACPIEISPSRATQTAKLSRRRSHEAQQASSPLSPSTASATASGRMRQDKRAVRTSSTIALPPASSISASGPLPSSPVSWMGSVGSSVGKKWEELQRGPAFTKSQKRASVILSDVSQSIFAALSSPSANASTFPRNSPSVLTPVPSQSASSLLEDNEVEEGLGEVLVPSIVSLTPTPTTNYAQKKDVDDDDDWNW</sequence>
<evidence type="ECO:0000256" key="2">
    <source>
        <dbReference type="SAM" id="MobiDB-lite"/>
    </source>
</evidence>
<dbReference type="STRING" id="98765.A0A2R6NT76"/>
<feature type="region of interest" description="Disordered" evidence="2">
    <location>
        <begin position="446"/>
        <end position="476"/>
    </location>
</feature>
<feature type="compositionally biased region" description="Polar residues" evidence="2">
    <location>
        <begin position="26"/>
        <end position="49"/>
    </location>
</feature>
<keyword evidence="1" id="KW-0175">Coiled coil</keyword>
<feature type="compositionally biased region" description="Low complexity" evidence="2">
    <location>
        <begin position="374"/>
        <end position="404"/>
    </location>
</feature>
<gene>
    <name evidence="3" type="ORF">PHLCEN_2v8603</name>
</gene>
<protein>
    <submittedName>
        <fullName evidence="3">Uncharacterized protein</fullName>
    </submittedName>
</protein>
<keyword evidence="4" id="KW-1185">Reference proteome</keyword>
<feature type="coiled-coil region" evidence="1">
    <location>
        <begin position="149"/>
        <end position="176"/>
    </location>
</feature>
<feature type="region of interest" description="Disordered" evidence="2">
    <location>
        <begin position="1"/>
        <end position="72"/>
    </location>
</feature>
<evidence type="ECO:0000256" key="1">
    <source>
        <dbReference type="SAM" id="Coils"/>
    </source>
</evidence>
<evidence type="ECO:0000313" key="4">
    <source>
        <dbReference type="Proteomes" id="UP000186601"/>
    </source>
</evidence>
<proteinExistence type="predicted"/>
<feature type="compositionally biased region" description="Low complexity" evidence="2">
    <location>
        <begin position="261"/>
        <end position="300"/>
    </location>
</feature>
<dbReference type="Proteomes" id="UP000186601">
    <property type="component" value="Unassembled WGS sequence"/>
</dbReference>
<organism evidence="3 4">
    <name type="scientific">Hermanssonia centrifuga</name>
    <dbReference type="NCBI Taxonomy" id="98765"/>
    <lineage>
        <taxon>Eukaryota</taxon>
        <taxon>Fungi</taxon>
        <taxon>Dikarya</taxon>
        <taxon>Basidiomycota</taxon>
        <taxon>Agaricomycotina</taxon>
        <taxon>Agaricomycetes</taxon>
        <taxon>Polyporales</taxon>
        <taxon>Meruliaceae</taxon>
        <taxon>Hermanssonia</taxon>
    </lineage>
</organism>
<feature type="compositionally biased region" description="Polar residues" evidence="2">
    <location>
        <begin position="446"/>
        <end position="470"/>
    </location>
</feature>
<reference evidence="3 4" key="1">
    <citation type="submission" date="2018-02" db="EMBL/GenBank/DDBJ databases">
        <title>Genome sequence of the basidiomycete white-rot fungus Phlebia centrifuga.</title>
        <authorList>
            <person name="Granchi Z."/>
            <person name="Peng M."/>
            <person name="de Vries R.P."/>
            <person name="Hilden K."/>
            <person name="Makela M.R."/>
            <person name="Grigoriev I."/>
            <person name="Riley R."/>
        </authorList>
    </citation>
    <scope>NUCLEOTIDE SEQUENCE [LARGE SCALE GENOMIC DNA]</scope>
    <source>
        <strain evidence="3 4">FBCC195</strain>
    </source>
</reference>
<dbReference type="AlphaFoldDB" id="A0A2R6NT76"/>
<dbReference type="OrthoDB" id="3204900at2759"/>
<comment type="caution">
    <text evidence="3">The sequence shown here is derived from an EMBL/GenBank/DDBJ whole genome shotgun (WGS) entry which is preliminary data.</text>
</comment>
<feature type="compositionally biased region" description="Low complexity" evidence="2">
    <location>
        <begin position="345"/>
        <end position="362"/>
    </location>
</feature>
<feature type="compositionally biased region" description="Low complexity" evidence="2">
    <location>
        <begin position="227"/>
        <end position="241"/>
    </location>
</feature>
<evidence type="ECO:0000313" key="3">
    <source>
        <dbReference type="EMBL" id="PSR76180.1"/>
    </source>
</evidence>